<accession>A0A5B7GG67</accession>
<dbReference type="Proteomes" id="UP000324222">
    <property type="component" value="Unassembled WGS sequence"/>
</dbReference>
<name>A0A5B7GG67_PORTR</name>
<dbReference type="EMBL" id="VSRR010013833">
    <property type="protein sequence ID" value="MPC56287.1"/>
    <property type="molecule type" value="Genomic_DNA"/>
</dbReference>
<gene>
    <name evidence="1" type="ORF">E2C01_050240</name>
</gene>
<organism evidence="1 2">
    <name type="scientific">Portunus trituberculatus</name>
    <name type="common">Swimming crab</name>
    <name type="synonym">Neptunus trituberculatus</name>
    <dbReference type="NCBI Taxonomy" id="210409"/>
    <lineage>
        <taxon>Eukaryota</taxon>
        <taxon>Metazoa</taxon>
        <taxon>Ecdysozoa</taxon>
        <taxon>Arthropoda</taxon>
        <taxon>Crustacea</taxon>
        <taxon>Multicrustacea</taxon>
        <taxon>Malacostraca</taxon>
        <taxon>Eumalacostraca</taxon>
        <taxon>Eucarida</taxon>
        <taxon>Decapoda</taxon>
        <taxon>Pleocyemata</taxon>
        <taxon>Brachyura</taxon>
        <taxon>Eubrachyura</taxon>
        <taxon>Portunoidea</taxon>
        <taxon>Portunidae</taxon>
        <taxon>Portuninae</taxon>
        <taxon>Portunus</taxon>
    </lineage>
</organism>
<keyword evidence="2" id="KW-1185">Reference proteome</keyword>
<dbReference type="AlphaFoldDB" id="A0A5B7GG67"/>
<evidence type="ECO:0000313" key="1">
    <source>
        <dbReference type="EMBL" id="MPC56287.1"/>
    </source>
</evidence>
<comment type="caution">
    <text evidence="1">The sequence shown here is derived from an EMBL/GenBank/DDBJ whole genome shotgun (WGS) entry which is preliminary data.</text>
</comment>
<evidence type="ECO:0000313" key="2">
    <source>
        <dbReference type="Proteomes" id="UP000324222"/>
    </source>
</evidence>
<sequence length="83" mass="9113">MVLLWHGRSERSWSHPTRRAKMSYSASQTLVTAECEEKGGWGPLGSQPFSSGRAAGVCGRGVCAAGLPETWEVLHRACDRRRV</sequence>
<proteinExistence type="predicted"/>
<protein>
    <submittedName>
        <fullName evidence="1">Uncharacterized protein</fullName>
    </submittedName>
</protein>
<reference evidence="1 2" key="1">
    <citation type="submission" date="2019-05" db="EMBL/GenBank/DDBJ databases">
        <title>Another draft genome of Portunus trituberculatus and its Hox gene families provides insights of decapod evolution.</title>
        <authorList>
            <person name="Jeong J.-H."/>
            <person name="Song I."/>
            <person name="Kim S."/>
            <person name="Choi T."/>
            <person name="Kim D."/>
            <person name="Ryu S."/>
            <person name="Kim W."/>
        </authorList>
    </citation>
    <scope>NUCLEOTIDE SEQUENCE [LARGE SCALE GENOMIC DNA]</scope>
    <source>
        <tissue evidence="1">Muscle</tissue>
    </source>
</reference>